<dbReference type="SUPFAM" id="SSF53474">
    <property type="entry name" value="alpha/beta-Hydrolases"/>
    <property type="match status" value="1"/>
</dbReference>
<dbReference type="Pfam" id="PF06028">
    <property type="entry name" value="DUF915"/>
    <property type="match status" value="1"/>
</dbReference>
<evidence type="ECO:0000313" key="2">
    <source>
        <dbReference type="EMBL" id="NKZ18218.1"/>
    </source>
</evidence>
<keyword evidence="2" id="KW-0378">Hydrolase</keyword>
<dbReference type="InterPro" id="IPR010315">
    <property type="entry name" value="DUF915_hydro-like"/>
</dbReference>
<sequence>MKNKLLLLLSLLMLIVLGFFAHQNIAQSSDKEAKLQNSRMAPIIFVPGSSATINRFDDLFKELNASGPVHSILKVQVNKNNQLEFHGKLNPQDRQPFIVVGFQDNDDGYSNIKRQTKWLNTALSALQNRYHFRHFSAVGHSNGGLVWTNYLEQDYDSSSFNIATLMTLGTPFNFSETSLQRRTEMLNDLIASNNHLPSNLDMYSVAGTEDYTDDGIVPVESVLAGKYIYQNKVRSYTQITVSGDNAEHSSLPENPEVVNLIQTKVIHPDKKLIQK</sequence>
<evidence type="ECO:0000256" key="1">
    <source>
        <dbReference type="SAM" id="SignalP"/>
    </source>
</evidence>
<protein>
    <submittedName>
        <fullName evidence="2">Alpha/beta hydrolase</fullName>
    </submittedName>
</protein>
<comment type="caution">
    <text evidence="2">The sequence shown here is derived from an EMBL/GenBank/DDBJ whole genome shotgun (WGS) entry which is preliminary data.</text>
</comment>
<name>A0A846ZBP3_9LACO</name>
<dbReference type="EMBL" id="JAAXPO010000003">
    <property type="protein sequence ID" value="NKZ18218.1"/>
    <property type="molecule type" value="Genomic_DNA"/>
</dbReference>
<dbReference type="Gene3D" id="3.40.50.1820">
    <property type="entry name" value="alpha/beta hydrolase"/>
    <property type="match status" value="1"/>
</dbReference>
<feature type="signal peptide" evidence="1">
    <location>
        <begin position="1"/>
        <end position="21"/>
    </location>
</feature>
<accession>A0A846ZBP3</accession>
<gene>
    <name evidence="2" type="ORF">HF966_03395</name>
</gene>
<feature type="chain" id="PRO_5038517406" evidence="1">
    <location>
        <begin position="22"/>
        <end position="275"/>
    </location>
</feature>
<evidence type="ECO:0000313" key="3">
    <source>
        <dbReference type="Proteomes" id="UP000590460"/>
    </source>
</evidence>
<reference evidence="2 3" key="1">
    <citation type="submission" date="2020-04" db="EMBL/GenBank/DDBJ databases">
        <title>MicrobeNet Type strains.</title>
        <authorList>
            <person name="Nicholson A.C."/>
        </authorList>
    </citation>
    <scope>NUCLEOTIDE SEQUENCE [LARGE SCALE GENOMIC DNA]</scope>
    <source>
        <strain evidence="2 3">CCUG 54536</strain>
    </source>
</reference>
<dbReference type="Proteomes" id="UP000590460">
    <property type="component" value="Unassembled WGS sequence"/>
</dbReference>
<dbReference type="GO" id="GO:0016787">
    <property type="term" value="F:hydrolase activity"/>
    <property type="evidence" value="ECO:0007669"/>
    <property type="project" value="UniProtKB-KW"/>
</dbReference>
<organism evidence="2 3">
    <name type="scientific">Leuconostoc holzapfelii</name>
    <dbReference type="NCBI Taxonomy" id="434464"/>
    <lineage>
        <taxon>Bacteria</taxon>
        <taxon>Bacillati</taxon>
        <taxon>Bacillota</taxon>
        <taxon>Bacilli</taxon>
        <taxon>Lactobacillales</taxon>
        <taxon>Lactobacillaceae</taxon>
        <taxon>Leuconostoc</taxon>
    </lineage>
</organism>
<keyword evidence="1" id="KW-0732">Signal</keyword>
<proteinExistence type="predicted"/>
<dbReference type="AlphaFoldDB" id="A0A846ZBP3"/>
<dbReference type="InterPro" id="IPR029058">
    <property type="entry name" value="AB_hydrolase_fold"/>
</dbReference>
<dbReference type="RefSeq" id="WP_168676280.1">
    <property type="nucleotide sequence ID" value="NZ_BPKV01000004.1"/>
</dbReference>